<proteinExistence type="predicted"/>
<evidence type="ECO:0000313" key="7">
    <source>
        <dbReference type="Proteomes" id="UP000006875"/>
    </source>
</evidence>
<dbReference type="GO" id="GO:0046872">
    <property type="term" value="F:metal ion binding"/>
    <property type="evidence" value="ECO:0007669"/>
    <property type="project" value="UniProtKB-KW"/>
</dbReference>
<accession>E3HCE7</accession>
<dbReference type="OrthoDB" id="9813995at2"/>
<geneLocation type="plasmid" evidence="6 7">
    <name>pILYOP01</name>
</geneLocation>
<feature type="domain" description="4Fe-4S ferredoxin-type" evidence="5">
    <location>
        <begin position="183"/>
        <end position="212"/>
    </location>
</feature>
<sequence length="263" mass="29726">MKILYFTATGNSLYISKALGGELLSIPQMVKEEKFEFTDEKIGIVFPVYGWGVPSYIVDFLRKAKFDTDYLFAVPTYGVYSGAVANHLTDISKNTGYEFSYINPIKMVDNYLPGFDMKKEAANKGKKGTEENLITIKADVASSKKWIKAENFLQKGAFNIMHKRKKPFSKKQLKIHTYGEGIENYVYTDENCTGCGLCAKVCPVDNIIVDKENKKIALQDKCFGCFACIQNCPSRAIHIRGEVNGNRYRHHHIRVSEIIEANS</sequence>
<dbReference type="InterPro" id="IPR029039">
    <property type="entry name" value="Flavoprotein-like_sf"/>
</dbReference>
<name>E3HCE7_ILYPC</name>
<keyword evidence="7" id="KW-1185">Reference proteome</keyword>
<dbReference type="RefSeq" id="WP_013389064.1">
    <property type="nucleotide sequence ID" value="NC_014633.1"/>
</dbReference>
<evidence type="ECO:0000256" key="4">
    <source>
        <dbReference type="ARBA" id="ARBA00023014"/>
    </source>
</evidence>
<dbReference type="Pfam" id="PF13237">
    <property type="entry name" value="Fer4_10"/>
    <property type="match status" value="1"/>
</dbReference>
<organism evidence="6 7">
    <name type="scientific">Ilyobacter polytropus (strain ATCC 51220 / DSM 2926 / LMG 16218 / CuHBu1)</name>
    <dbReference type="NCBI Taxonomy" id="572544"/>
    <lineage>
        <taxon>Bacteria</taxon>
        <taxon>Fusobacteriati</taxon>
        <taxon>Fusobacteriota</taxon>
        <taxon>Fusobacteriia</taxon>
        <taxon>Fusobacteriales</taxon>
        <taxon>Fusobacteriaceae</taxon>
        <taxon>Ilyobacter</taxon>
    </lineage>
</organism>
<dbReference type="NCBIfam" id="NF038196">
    <property type="entry name" value="ferrodoxin_EFR1"/>
    <property type="match status" value="1"/>
</dbReference>
<dbReference type="PANTHER" id="PTHR24960:SF79">
    <property type="entry name" value="PHOTOSYSTEM I IRON-SULFUR CENTER"/>
    <property type="match status" value="1"/>
</dbReference>
<keyword evidence="2" id="KW-0479">Metal-binding</keyword>
<dbReference type="AlphaFoldDB" id="E3HCE7"/>
<evidence type="ECO:0000256" key="2">
    <source>
        <dbReference type="ARBA" id="ARBA00022723"/>
    </source>
</evidence>
<evidence type="ECO:0000259" key="5">
    <source>
        <dbReference type="PROSITE" id="PS51379"/>
    </source>
</evidence>
<gene>
    <name evidence="6" type="ordered locus">Ilyop_2651</name>
</gene>
<keyword evidence="1" id="KW-0004">4Fe-4S</keyword>
<dbReference type="PANTHER" id="PTHR24960">
    <property type="entry name" value="PHOTOSYSTEM I IRON-SULFUR CENTER-RELATED"/>
    <property type="match status" value="1"/>
</dbReference>
<dbReference type="SUPFAM" id="SSF52218">
    <property type="entry name" value="Flavoproteins"/>
    <property type="match status" value="1"/>
</dbReference>
<keyword evidence="3" id="KW-0408">Iron</keyword>
<dbReference type="InterPro" id="IPR047964">
    <property type="entry name" value="EFR1-like"/>
</dbReference>
<dbReference type="GO" id="GO:0051539">
    <property type="term" value="F:4 iron, 4 sulfur cluster binding"/>
    <property type="evidence" value="ECO:0007669"/>
    <property type="project" value="UniProtKB-KW"/>
</dbReference>
<dbReference type="InterPro" id="IPR017896">
    <property type="entry name" value="4Fe4S_Fe-S-bd"/>
</dbReference>
<evidence type="ECO:0000256" key="1">
    <source>
        <dbReference type="ARBA" id="ARBA00022485"/>
    </source>
</evidence>
<dbReference type="SUPFAM" id="SSF54862">
    <property type="entry name" value="4Fe-4S ferredoxins"/>
    <property type="match status" value="1"/>
</dbReference>
<feature type="domain" description="4Fe-4S ferredoxin-type" evidence="5">
    <location>
        <begin position="213"/>
        <end position="242"/>
    </location>
</feature>
<dbReference type="KEGG" id="ipo:Ilyop_2651"/>
<dbReference type="HOGENOM" id="CLU_068049_0_0_0"/>
<evidence type="ECO:0000313" key="6">
    <source>
        <dbReference type="EMBL" id="ADO84407.1"/>
    </source>
</evidence>
<dbReference type="Proteomes" id="UP000006875">
    <property type="component" value="Plasmid pILYOP01"/>
</dbReference>
<dbReference type="InterPro" id="IPR017900">
    <property type="entry name" value="4Fe4S_Fe_S_CS"/>
</dbReference>
<evidence type="ECO:0000256" key="3">
    <source>
        <dbReference type="ARBA" id="ARBA00023004"/>
    </source>
</evidence>
<keyword evidence="6" id="KW-0614">Plasmid</keyword>
<dbReference type="PROSITE" id="PS51379">
    <property type="entry name" value="4FE4S_FER_2"/>
    <property type="match status" value="2"/>
</dbReference>
<reference evidence="6 7" key="1">
    <citation type="journal article" date="2010" name="Stand. Genomic Sci.">
        <title>Complete genome sequence of Ilyobacter polytropus type strain (CuHbu1).</title>
        <authorList>
            <person name="Sikorski J."/>
            <person name="Chertkov O."/>
            <person name="Lapidus A."/>
            <person name="Nolan M."/>
            <person name="Lucas S."/>
            <person name="Del Rio T.G."/>
            <person name="Tice H."/>
            <person name="Cheng J.F."/>
            <person name="Tapia R."/>
            <person name="Han C."/>
            <person name="Goodwin L."/>
            <person name="Pitluck S."/>
            <person name="Liolios K."/>
            <person name="Ivanova N."/>
            <person name="Mavromatis K."/>
            <person name="Mikhailova N."/>
            <person name="Pati A."/>
            <person name="Chen A."/>
            <person name="Palaniappan K."/>
            <person name="Land M."/>
            <person name="Hauser L."/>
            <person name="Chang Y.J."/>
            <person name="Jeffries C.D."/>
            <person name="Brambilla E."/>
            <person name="Yasawong M."/>
            <person name="Rohde M."/>
            <person name="Pukall R."/>
            <person name="Spring S."/>
            <person name="Goker M."/>
            <person name="Woyke T."/>
            <person name="Bristow J."/>
            <person name="Eisen J.A."/>
            <person name="Markowitz V."/>
            <person name="Hugenholtz P."/>
            <person name="Kyrpides N.C."/>
            <person name="Klenk H.P."/>
        </authorList>
    </citation>
    <scope>NUCLEOTIDE SEQUENCE [LARGE SCALE GENOMIC DNA]</scope>
    <source>
        <strain evidence="7">ATCC 51220 / DSM 2926 / LMG 16218 / CuHBu1</strain>
        <plasmid evidence="7">pILYOP01</plasmid>
    </source>
</reference>
<dbReference type="PROSITE" id="PS00198">
    <property type="entry name" value="4FE4S_FER_1"/>
    <property type="match status" value="2"/>
</dbReference>
<dbReference type="InterPro" id="IPR050157">
    <property type="entry name" value="PSI_iron-sulfur_center"/>
</dbReference>
<dbReference type="EMBL" id="CP002282">
    <property type="protein sequence ID" value="ADO84407.1"/>
    <property type="molecule type" value="Genomic_DNA"/>
</dbReference>
<keyword evidence="4" id="KW-0411">Iron-sulfur</keyword>
<dbReference type="Gene3D" id="3.30.70.20">
    <property type="match status" value="1"/>
</dbReference>
<protein>
    <submittedName>
        <fullName evidence="6">4Fe-4S ferredoxin iron-sulfur binding domain protein</fullName>
    </submittedName>
</protein>